<dbReference type="EMBL" id="JAVXZY010000014">
    <property type="protein sequence ID" value="MDT9002277.1"/>
    <property type="molecule type" value="Genomic_DNA"/>
</dbReference>
<keyword evidence="4" id="KW-1185">Reference proteome</keyword>
<dbReference type="RefSeq" id="WP_315653174.1">
    <property type="nucleotide sequence ID" value="NZ_JAVXZY010000014.1"/>
</dbReference>
<evidence type="ECO:0000313" key="3">
    <source>
        <dbReference type="EMBL" id="MDT9002277.1"/>
    </source>
</evidence>
<dbReference type="Pfam" id="PF19780">
    <property type="entry name" value="DUF6265"/>
    <property type="match status" value="1"/>
</dbReference>
<organism evidence="3 4">
    <name type="scientific">Roseateles aquae</name>
    <dbReference type="NCBI Taxonomy" id="3077235"/>
    <lineage>
        <taxon>Bacteria</taxon>
        <taxon>Pseudomonadati</taxon>
        <taxon>Pseudomonadota</taxon>
        <taxon>Betaproteobacteria</taxon>
        <taxon>Burkholderiales</taxon>
        <taxon>Sphaerotilaceae</taxon>
        <taxon>Roseateles</taxon>
    </lineage>
</organism>
<feature type="chain" id="PRO_5046079228" evidence="1">
    <location>
        <begin position="25"/>
        <end position="167"/>
    </location>
</feature>
<gene>
    <name evidence="3" type="ORF">RQP53_23555</name>
</gene>
<feature type="signal peptide" evidence="1">
    <location>
        <begin position="1"/>
        <end position="24"/>
    </location>
</feature>
<dbReference type="Proteomes" id="UP001246372">
    <property type="component" value="Unassembled WGS sequence"/>
</dbReference>
<dbReference type="InterPro" id="IPR046232">
    <property type="entry name" value="DUF6265"/>
</dbReference>
<keyword evidence="1" id="KW-0732">Signal</keyword>
<reference evidence="3" key="1">
    <citation type="submission" date="2023-09" db="EMBL/GenBank/DDBJ databases">
        <title>Paucibacter sp. APW11 Genome sequencing and assembly.</title>
        <authorList>
            <person name="Kim I."/>
        </authorList>
    </citation>
    <scope>NUCLEOTIDE SEQUENCE</scope>
    <source>
        <strain evidence="3">APW11</strain>
    </source>
</reference>
<evidence type="ECO:0000313" key="4">
    <source>
        <dbReference type="Proteomes" id="UP001246372"/>
    </source>
</evidence>
<evidence type="ECO:0000259" key="2">
    <source>
        <dbReference type="Pfam" id="PF19780"/>
    </source>
</evidence>
<name>A0ABU3PIT4_9BURK</name>
<dbReference type="PROSITE" id="PS51257">
    <property type="entry name" value="PROKAR_LIPOPROTEIN"/>
    <property type="match status" value="1"/>
</dbReference>
<comment type="caution">
    <text evidence="3">The sequence shown here is derived from an EMBL/GenBank/DDBJ whole genome shotgun (WGS) entry which is preliminary data.</text>
</comment>
<feature type="domain" description="DUF6265" evidence="2">
    <location>
        <begin position="33"/>
        <end position="140"/>
    </location>
</feature>
<protein>
    <submittedName>
        <fullName evidence="3">DUF6265 family protein</fullName>
    </submittedName>
</protein>
<evidence type="ECO:0000256" key="1">
    <source>
        <dbReference type="SAM" id="SignalP"/>
    </source>
</evidence>
<proteinExistence type="predicted"/>
<sequence>MKRIKRSAASLGLTLACLCPTAMAEPADLQRLSWLAGCWAQGAGEPGSVEHWLPPAGGLMLGLSRIVRQGRTIEYEFLSIHLDAEGRAVYTARPSGQPAASFTATTLDEGAVSFENPAHDFPQRISYRAEGADALLARIEGRLKGVERQRDFPMRRVSCDQALAPRP</sequence>
<accession>A0ABU3PIT4</accession>